<accession>A0A3M6T5K2</accession>
<keyword evidence="2" id="KW-1185">Reference proteome</keyword>
<evidence type="ECO:0000313" key="1">
    <source>
        <dbReference type="EMBL" id="RMX36589.1"/>
    </source>
</evidence>
<proteinExistence type="predicted"/>
<dbReference type="EMBL" id="RCHS01004289">
    <property type="protein sequence ID" value="RMX36589.1"/>
    <property type="molecule type" value="Genomic_DNA"/>
</dbReference>
<evidence type="ECO:0008006" key="3">
    <source>
        <dbReference type="Google" id="ProtNLM"/>
    </source>
</evidence>
<protein>
    <recommendedName>
        <fullName evidence="3">FAST kinase leucine-rich domain-containing protein</fullName>
    </recommendedName>
</protein>
<evidence type="ECO:0000313" key="2">
    <source>
        <dbReference type="Proteomes" id="UP000275408"/>
    </source>
</evidence>
<comment type="caution">
    <text evidence="1">The sequence shown here is derived from an EMBL/GenBank/DDBJ whole genome shotgun (WGS) entry which is preliminary data.</text>
</comment>
<dbReference type="Proteomes" id="UP000275408">
    <property type="component" value="Unassembled WGS sequence"/>
</dbReference>
<dbReference type="OrthoDB" id="5981275at2759"/>
<sequence length="484" mass="55630">MFQGILYHHVRVFKIRNTPMTYSFVNIFKCYSSRLFSSDAFRSTYRTRFSDQDYPIDSRKGYWSLLEAYEYKWSKDLNRPRTKQVLSSFPLMEKIKNESDIGQVFELYEVLKDSNLATDDVMTISSQVALFSRFSHQQVRHGKGSEAVDLSRVQEATESLLKAMKWNSCHFECSQLTSAVWAIANHRVKAKSRHEHLEVTFALLHFDKEIRSRDLSEFTNGDIAVIILAYGKANVRAFSMFKVLRNEIMARDLADFTVENISKILWSYVQTKQTSASLFAAIKKELLSRDLSHFSEKVIVSVLWSFAMAKGNTKDLFRSLKREILKRGLLRFSERQLAQIVSSYAEKNRHAPDLFEGVASNLLSRGELNFDSRGLRMIAKSFAKTKNFIPDLFSYIGDHVMDSEISVYHPLEAVELLWALTEAGFLQEILHHKLVDHILRCNFPELPDSALQLLVAVLENSNFKAPDLAAATEAELVRRSEAKS</sequence>
<reference evidence="1 2" key="1">
    <citation type="journal article" date="2018" name="Sci. Rep.">
        <title>Comparative analysis of the Pocillopora damicornis genome highlights role of immune system in coral evolution.</title>
        <authorList>
            <person name="Cunning R."/>
            <person name="Bay R.A."/>
            <person name="Gillette P."/>
            <person name="Baker A.C."/>
            <person name="Traylor-Knowles N."/>
        </authorList>
    </citation>
    <scope>NUCLEOTIDE SEQUENCE [LARGE SCALE GENOMIC DNA]</scope>
    <source>
        <strain evidence="1">RSMAS</strain>
        <tissue evidence="1">Whole animal</tissue>
    </source>
</reference>
<gene>
    <name evidence="1" type="ORF">pdam_00018767</name>
</gene>
<name>A0A3M6T5K2_POCDA</name>
<dbReference type="AlphaFoldDB" id="A0A3M6T5K2"/>
<organism evidence="1 2">
    <name type="scientific">Pocillopora damicornis</name>
    <name type="common">Cauliflower coral</name>
    <name type="synonym">Millepora damicornis</name>
    <dbReference type="NCBI Taxonomy" id="46731"/>
    <lineage>
        <taxon>Eukaryota</taxon>
        <taxon>Metazoa</taxon>
        <taxon>Cnidaria</taxon>
        <taxon>Anthozoa</taxon>
        <taxon>Hexacorallia</taxon>
        <taxon>Scleractinia</taxon>
        <taxon>Astrocoeniina</taxon>
        <taxon>Pocilloporidae</taxon>
        <taxon>Pocillopora</taxon>
    </lineage>
</organism>